<organism evidence="1 2">
    <name type="scientific">Ditylenchus dipsaci</name>
    <dbReference type="NCBI Taxonomy" id="166011"/>
    <lineage>
        <taxon>Eukaryota</taxon>
        <taxon>Metazoa</taxon>
        <taxon>Ecdysozoa</taxon>
        <taxon>Nematoda</taxon>
        <taxon>Chromadorea</taxon>
        <taxon>Rhabditida</taxon>
        <taxon>Tylenchina</taxon>
        <taxon>Tylenchomorpha</taxon>
        <taxon>Sphaerularioidea</taxon>
        <taxon>Anguinidae</taxon>
        <taxon>Anguininae</taxon>
        <taxon>Ditylenchus</taxon>
    </lineage>
</organism>
<name>A0A915DZR3_9BILA</name>
<reference evidence="2" key="1">
    <citation type="submission" date="2022-11" db="UniProtKB">
        <authorList>
            <consortium name="WormBaseParasite"/>
        </authorList>
    </citation>
    <scope>IDENTIFICATION</scope>
</reference>
<dbReference type="AlphaFoldDB" id="A0A915DZR3"/>
<dbReference type="WBParaSite" id="jg25175">
    <property type="protein sequence ID" value="jg25175"/>
    <property type="gene ID" value="jg25175"/>
</dbReference>
<evidence type="ECO:0000313" key="2">
    <source>
        <dbReference type="WBParaSite" id="jg25175"/>
    </source>
</evidence>
<evidence type="ECO:0000313" key="1">
    <source>
        <dbReference type="Proteomes" id="UP000887574"/>
    </source>
</evidence>
<sequence length="185" mass="20659">MEEDMKSIQRDPIDQQQSSTIFEDMHVFNCFLNQMNLWKWIRQFWKLRKAKTTHCKPTTSLLSSADGVFGSQHASSNSANDLFSPSTVSLGDRSVSLQPDNSYELKTPPLLTQGSHACDQGSVQFGGAGFRLCLRKILVLLLSTEWKATALSADGVRISVFVDLEVLLSCKNTLKRTLRCQISNA</sequence>
<protein>
    <submittedName>
        <fullName evidence="2">Uncharacterized protein</fullName>
    </submittedName>
</protein>
<accession>A0A915DZR3</accession>
<dbReference type="Proteomes" id="UP000887574">
    <property type="component" value="Unplaced"/>
</dbReference>
<proteinExistence type="predicted"/>
<keyword evidence="1" id="KW-1185">Reference proteome</keyword>